<protein>
    <recommendedName>
        <fullName evidence="3">Aldehyde dehydrogenase</fullName>
    </recommendedName>
</protein>
<dbReference type="PANTHER" id="PTHR43353">
    <property type="entry name" value="SUCCINATE-SEMIALDEHYDE DEHYDROGENASE, MITOCHONDRIAL"/>
    <property type="match status" value="1"/>
</dbReference>
<dbReference type="GO" id="GO:0006081">
    <property type="term" value="P:aldehyde metabolic process"/>
    <property type="evidence" value="ECO:0007669"/>
    <property type="project" value="InterPro"/>
</dbReference>
<feature type="domain" description="Aldehyde dehydrogenase" evidence="5">
    <location>
        <begin position="17"/>
        <end position="478"/>
    </location>
</feature>
<dbReference type="Gene3D" id="3.40.309.10">
    <property type="entry name" value="Aldehyde Dehydrogenase, Chain A, domain 2"/>
    <property type="match status" value="1"/>
</dbReference>
<evidence type="ECO:0000259" key="5">
    <source>
        <dbReference type="Pfam" id="PF00171"/>
    </source>
</evidence>
<evidence type="ECO:0000256" key="1">
    <source>
        <dbReference type="ARBA" id="ARBA00009986"/>
    </source>
</evidence>
<accession>A0A1H9ECF1</accession>
<dbReference type="OrthoDB" id="9762913at2"/>
<dbReference type="SUPFAM" id="SSF53720">
    <property type="entry name" value="ALDH-like"/>
    <property type="match status" value="1"/>
</dbReference>
<evidence type="ECO:0000256" key="2">
    <source>
        <dbReference type="ARBA" id="ARBA00023002"/>
    </source>
</evidence>
<dbReference type="InterPro" id="IPR012394">
    <property type="entry name" value="Aldehyde_DH_NAD(P)"/>
</dbReference>
<dbReference type="PIRSF" id="PIRSF036492">
    <property type="entry name" value="ALDH"/>
    <property type="match status" value="1"/>
</dbReference>
<keyword evidence="2 3" id="KW-0560">Oxidoreductase</keyword>
<sequence length="484" mass="52991">MAEVETKVSSLFINGEWQDSDSGKTEAVVNPANLETIIEVAYGGKQETERAIEAAKAAFVEWSEMSPRKRSRILYKAHQLIYDHLDRLAEILTMEQGKPFKEARGEVKSAANFLLWYAEEANRIYGEWMPSSQTQKRILVVPQPVGVVGAITPWNFPSSMITRKIGPALAAGCTVVLKPAPETPLSAIELVKLFEQAGLPKGVLNLVTGDAEEIGQALLQNKDVRLITFTGSTEVGKYLMRESAQHVKKLSLELGGHAPVIVFEDADLDVAAKLTLASKYRNAGQTCICANRVYVHESVQEKFSQKLLEHIQSLKVGEGLDPNTDIGPLINEQAVSKVESHLNDAVKQGAEVVYGGAKWEGELNGYFFSPTIVKNVTKAMAVMNEETFGPLLPLQTFQDEAEVIAEANDTDYGLAAYIFSENLDRSLRVMEKLEYGIVGVNDVFPATAEAPFGGVKQSGVGKEGGHHGIHEFVEQKYVSIGMHS</sequence>
<dbReference type="CDD" id="cd07103">
    <property type="entry name" value="ALDH_F5_SSADH_GabD"/>
    <property type="match status" value="1"/>
</dbReference>
<evidence type="ECO:0000256" key="3">
    <source>
        <dbReference type="PIRNR" id="PIRNR036492"/>
    </source>
</evidence>
<comment type="similarity">
    <text evidence="1 3">Belongs to the aldehyde dehydrogenase family.</text>
</comment>
<dbReference type="AlphaFoldDB" id="A0A1H9ECF1"/>
<dbReference type="RefSeq" id="WP_091773171.1">
    <property type="nucleotide sequence ID" value="NZ_FOES01000009.1"/>
</dbReference>
<dbReference type="PANTHER" id="PTHR43353:SF5">
    <property type="entry name" value="SUCCINATE-SEMIALDEHYDE DEHYDROGENASE, MITOCHONDRIAL"/>
    <property type="match status" value="1"/>
</dbReference>
<evidence type="ECO:0000256" key="4">
    <source>
        <dbReference type="PIRSR" id="PIRSR036492-1"/>
    </source>
</evidence>
<dbReference type="GO" id="GO:0004777">
    <property type="term" value="F:succinate-semialdehyde dehydrogenase (NAD+) activity"/>
    <property type="evidence" value="ECO:0007669"/>
    <property type="project" value="TreeGrafter"/>
</dbReference>
<feature type="active site" evidence="4">
    <location>
        <position position="287"/>
    </location>
</feature>
<dbReference type="InterPro" id="IPR015590">
    <property type="entry name" value="Aldehyde_DH_dom"/>
</dbReference>
<dbReference type="InterPro" id="IPR016162">
    <property type="entry name" value="Ald_DH_N"/>
</dbReference>
<dbReference type="InterPro" id="IPR016160">
    <property type="entry name" value="Ald_DH_CS_CYS"/>
</dbReference>
<dbReference type="InterPro" id="IPR016161">
    <property type="entry name" value="Ald_DH/histidinol_DH"/>
</dbReference>
<proteinExistence type="inferred from homology"/>
<organism evidence="6 7">
    <name type="scientific">Piscibacillus halophilus</name>
    <dbReference type="NCBI Taxonomy" id="571933"/>
    <lineage>
        <taxon>Bacteria</taxon>
        <taxon>Bacillati</taxon>
        <taxon>Bacillota</taxon>
        <taxon>Bacilli</taxon>
        <taxon>Bacillales</taxon>
        <taxon>Bacillaceae</taxon>
        <taxon>Piscibacillus</taxon>
    </lineage>
</organism>
<evidence type="ECO:0000313" key="7">
    <source>
        <dbReference type="Proteomes" id="UP000199427"/>
    </source>
</evidence>
<feature type="active site" evidence="4">
    <location>
        <position position="253"/>
    </location>
</feature>
<dbReference type="EMBL" id="FOES01000009">
    <property type="protein sequence ID" value="SEQ23380.1"/>
    <property type="molecule type" value="Genomic_DNA"/>
</dbReference>
<dbReference type="FunFam" id="3.40.309.10:FF:000004">
    <property type="entry name" value="Succinate-semialdehyde dehydrogenase I"/>
    <property type="match status" value="1"/>
</dbReference>
<dbReference type="InterPro" id="IPR050740">
    <property type="entry name" value="Aldehyde_DH_Superfamily"/>
</dbReference>
<dbReference type="GO" id="GO:0009450">
    <property type="term" value="P:gamma-aminobutyric acid catabolic process"/>
    <property type="evidence" value="ECO:0007669"/>
    <property type="project" value="TreeGrafter"/>
</dbReference>
<evidence type="ECO:0000313" key="6">
    <source>
        <dbReference type="EMBL" id="SEQ23380.1"/>
    </source>
</evidence>
<dbReference type="Proteomes" id="UP000199427">
    <property type="component" value="Unassembled WGS sequence"/>
</dbReference>
<dbReference type="InterPro" id="IPR016163">
    <property type="entry name" value="Ald_DH_C"/>
</dbReference>
<dbReference type="Pfam" id="PF00171">
    <property type="entry name" value="Aldedh"/>
    <property type="match status" value="1"/>
</dbReference>
<reference evidence="6 7" key="1">
    <citation type="submission" date="2016-10" db="EMBL/GenBank/DDBJ databases">
        <authorList>
            <person name="de Groot N.N."/>
        </authorList>
    </citation>
    <scope>NUCLEOTIDE SEQUENCE [LARGE SCALE GENOMIC DNA]</scope>
    <source>
        <strain evidence="6 7">DSM 21633</strain>
    </source>
</reference>
<dbReference type="FunFam" id="3.40.605.10:FF:000005">
    <property type="entry name" value="Succinate-semialdehyde dehydrogenase I"/>
    <property type="match status" value="1"/>
</dbReference>
<gene>
    <name evidence="6" type="ORF">SAMN05216362_10927</name>
</gene>
<keyword evidence="7" id="KW-1185">Reference proteome</keyword>
<name>A0A1H9ECF1_9BACI</name>
<dbReference type="PROSITE" id="PS00070">
    <property type="entry name" value="ALDEHYDE_DEHYDR_CYS"/>
    <property type="match status" value="1"/>
</dbReference>
<dbReference type="STRING" id="571933.SAMN05216362_10927"/>
<dbReference type="Gene3D" id="3.40.605.10">
    <property type="entry name" value="Aldehyde Dehydrogenase, Chain A, domain 1"/>
    <property type="match status" value="1"/>
</dbReference>